<gene>
    <name evidence="1" type="ORF">N7456_008422</name>
</gene>
<dbReference type="Proteomes" id="UP001149165">
    <property type="component" value="Unassembled WGS sequence"/>
</dbReference>
<dbReference type="AlphaFoldDB" id="A0A9W9FCG2"/>
<organism evidence="1 2">
    <name type="scientific">Penicillium angulare</name>
    <dbReference type="NCBI Taxonomy" id="116970"/>
    <lineage>
        <taxon>Eukaryota</taxon>
        <taxon>Fungi</taxon>
        <taxon>Dikarya</taxon>
        <taxon>Ascomycota</taxon>
        <taxon>Pezizomycotina</taxon>
        <taxon>Eurotiomycetes</taxon>
        <taxon>Eurotiomycetidae</taxon>
        <taxon>Eurotiales</taxon>
        <taxon>Aspergillaceae</taxon>
        <taxon>Penicillium</taxon>
    </lineage>
</organism>
<reference evidence="1" key="2">
    <citation type="journal article" date="2023" name="IMA Fungus">
        <title>Comparative genomic study of the Penicillium genus elucidates a diverse pangenome and 15 lateral gene transfer events.</title>
        <authorList>
            <person name="Petersen C."/>
            <person name="Sorensen T."/>
            <person name="Nielsen M.R."/>
            <person name="Sondergaard T.E."/>
            <person name="Sorensen J.L."/>
            <person name="Fitzpatrick D.A."/>
            <person name="Frisvad J.C."/>
            <person name="Nielsen K.L."/>
        </authorList>
    </citation>
    <scope>NUCLEOTIDE SEQUENCE</scope>
    <source>
        <strain evidence="1">IBT 30069</strain>
    </source>
</reference>
<reference evidence="1" key="1">
    <citation type="submission" date="2022-11" db="EMBL/GenBank/DDBJ databases">
        <authorList>
            <person name="Petersen C."/>
        </authorList>
    </citation>
    <scope>NUCLEOTIDE SEQUENCE</scope>
    <source>
        <strain evidence="1">IBT 30069</strain>
    </source>
</reference>
<name>A0A9W9FCG2_9EURO</name>
<evidence type="ECO:0000313" key="1">
    <source>
        <dbReference type="EMBL" id="KAJ5097701.1"/>
    </source>
</evidence>
<sequence length="67" mass="7714">MAGNRCYFTRITSDVFTIRLGAVKYLWASHTSGTVPEIPVLQVVVYFHEAFYVVRVHIVYYLEIDTG</sequence>
<accession>A0A9W9FCG2</accession>
<protein>
    <submittedName>
        <fullName evidence="1">Uncharacterized protein</fullName>
    </submittedName>
</protein>
<comment type="caution">
    <text evidence="1">The sequence shown here is derived from an EMBL/GenBank/DDBJ whole genome shotgun (WGS) entry which is preliminary data.</text>
</comment>
<dbReference type="EMBL" id="JAPQKH010000005">
    <property type="protein sequence ID" value="KAJ5097701.1"/>
    <property type="molecule type" value="Genomic_DNA"/>
</dbReference>
<evidence type="ECO:0000313" key="2">
    <source>
        <dbReference type="Proteomes" id="UP001149165"/>
    </source>
</evidence>
<keyword evidence="2" id="KW-1185">Reference proteome</keyword>
<proteinExistence type="predicted"/>